<reference evidence="2" key="1">
    <citation type="submission" date="2016-10" db="EMBL/GenBank/DDBJ databases">
        <authorList>
            <person name="Varghese N."/>
            <person name="Submissions S."/>
        </authorList>
    </citation>
    <scope>NUCLEOTIDE SEQUENCE [LARGE SCALE GENOMIC DNA]</scope>
    <source>
        <strain evidence="2">DSM 44498</strain>
    </source>
</reference>
<protein>
    <submittedName>
        <fullName evidence="1">Uncharacterized protein</fullName>
    </submittedName>
</protein>
<dbReference type="EMBL" id="FNSV01000009">
    <property type="protein sequence ID" value="SED98509.1"/>
    <property type="molecule type" value="Genomic_DNA"/>
</dbReference>
<accession>A0A1H5F539</accession>
<keyword evidence="2" id="KW-1185">Reference proteome</keyword>
<evidence type="ECO:0000313" key="1">
    <source>
        <dbReference type="EMBL" id="SED98509.1"/>
    </source>
</evidence>
<name>A0A1H5F539_9NOCA</name>
<proteinExistence type="predicted"/>
<gene>
    <name evidence="1" type="ORF">SAMN04490239_9496</name>
</gene>
<dbReference type="Proteomes" id="UP000183561">
    <property type="component" value="Unassembled WGS sequence"/>
</dbReference>
<evidence type="ECO:0000313" key="2">
    <source>
        <dbReference type="Proteomes" id="UP000183561"/>
    </source>
</evidence>
<dbReference type="RefSeq" id="WP_072950776.1">
    <property type="nucleotide sequence ID" value="NZ_FNSV01000009.1"/>
</dbReference>
<dbReference type="AlphaFoldDB" id="A0A1H5F539"/>
<organism evidence="1 2">
    <name type="scientific">Rhodococcus koreensis</name>
    <dbReference type="NCBI Taxonomy" id="99653"/>
    <lineage>
        <taxon>Bacteria</taxon>
        <taxon>Bacillati</taxon>
        <taxon>Actinomycetota</taxon>
        <taxon>Actinomycetes</taxon>
        <taxon>Mycobacteriales</taxon>
        <taxon>Nocardiaceae</taxon>
        <taxon>Rhodococcus</taxon>
    </lineage>
</organism>
<sequence>MTDPWNTDDADSADWTDLDDEVSDYVSPDIDAHFTQDVGPRVVAELPGGDGSLVLSGPGAGTAVLPRTTDTGTGSPQTVPGIATRDQALRGTRPLMIVHCPHQNRGSIPRLLASVLAATSGAVSVGASVRLPAGSATAHTDWLDSCAAASVRLADPLCYLLDPTIVRVPEVSSLAKRRSPYLAGGPLNIGDVLDAQRTAGANLLLSSGRALDPTSAQKSLDTAFEEADDALSALGPGERLALNLTLPAQWLSNRSLRNVLFAQLVDQEQFDLWHIRVQWPATLRALHQPLDHDLLDGYKRLSQLASDEERALLLPQSGLTGWLQIGFGAAGFGAGPFGSGHAFKEDSQGGGGGNPPIPRYFEPTLLHPVERNVHDVLSARPGYVTCDCPYCPALLSGGEWDHGLARLHHLHWMGRLAGVATATGRSQAAAVRRTVRDAMGAAADQPLVGISVPQHLSVWDRLL</sequence>
<dbReference type="OrthoDB" id="5170024at2"/>